<dbReference type="InterPro" id="IPR038718">
    <property type="entry name" value="SNF2-like_sf"/>
</dbReference>
<dbReference type="EMBL" id="CAWYQH010000001">
    <property type="protein sequence ID" value="CAK8672740.1"/>
    <property type="molecule type" value="Genomic_DNA"/>
</dbReference>
<keyword evidence="5" id="KW-1185">Reference proteome</keyword>
<dbReference type="SMART" id="SM00490">
    <property type="entry name" value="HELICc"/>
    <property type="match status" value="1"/>
</dbReference>
<dbReference type="Pfam" id="PF00176">
    <property type="entry name" value="SNF2-rel_dom"/>
    <property type="match status" value="2"/>
</dbReference>
<feature type="domain" description="Helicase ATP-binding" evidence="2">
    <location>
        <begin position="305"/>
        <end position="457"/>
    </location>
</feature>
<dbReference type="InterPro" id="IPR000330">
    <property type="entry name" value="SNF2_N"/>
</dbReference>
<feature type="domain" description="Helicase C-terminal" evidence="3">
    <location>
        <begin position="604"/>
        <end position="768"/>
    </location>
</feature>
<organism evidence="4 5">
    <name type="scientific">Clavelina lepadiformis</name>
    <name type="common">Light-bulb sea squirt</name>
    <name type="synonym">Ascidia lepadiformis</name>
    <dbReference type="NCBI Taxonomy" id="159417"/>
    <lineage>
        <taxon>Eukaryota</taxon>
        <taxon>Metazoa</taxon>
        <taxon>Chordata</taxon>
        <taxon>Tunicata</taxon>
        <taxon>Ascidiacea</taxon>
        <taxon>Aplousobranchia</taxon>
        <taxon>Clavelinidae</taxon>
        <taxon>Clavelina</taxon>
    </lineage>
</organism>
<comment type="caution">
    <text evidence="4">The sequence shown here is derived from an EMBL/GenBank/DDBJ whole genome shotgun (WGS) entry which is preliminary data.</text>
</comment>
<dbReference type="Pfam" id="PF00271">
    <property type="entry name" value="Helicase_C"/>
    <property type="match status" value="1"/>
</dbReference>
<dbReference type="InterPro" id="IPR049730">
    <property type="entry name" value="SNF2/RAD54-like_C"/>
</dbReference>
<dbReference type="PANTHER" id="PTHR47161">
    <property type="entry name" value="LYMPHOID-SPECIFIC HELICASE"/>
    <property type="match status" value="1"/>
</dbReference>
<dbReference type="Gene3D" id="3.40.50.10810">
    <property type="entry name" value="Tandem AAA-ATPase domain"/>
    <property type="match status" value="1"/>
</dbReference>
<dbReference type="SMART" id="SM00487">
    <property type="entry name" value="DEXDc"/>
    <property type="match status" value="1"/>
</dbReference>
<name>A0ABP0EZ42_CLALP</name>
<dbReference type="Pfam" id="PF11717">
    <property type="entry name" value="Tudor-knot"/>
    <property type="match status" value="1"/>
</dbReference>
<dbReference type="InterPro" id="IPR027417">
    <property type="entry name" value="P-loop_NTPase"/>
</dbReference>
<dbReference type="PANTHER" id="PTHR47161:SF1">
    <property type="entry name" value="LYMPHOID-SPECIFIC HELICASE"/>
    <property type="match status" value="1"/>
</dbReference>
<dbReference type="CDD" id="cd18793">
    <property type="entry name" value="SF2_C_SNF"/>
    <property type="match status" value="1"/>
</dbReference>
<evidence type="ECO:0000259" key="2">
    <source>
        <dbReference type="PROSITE" id="PS51192"/>
    </source>
</evidence>
<keyword evidence="1" id="KW-0378">Hydrolase</keyword>
<proteinExistence type="predicted"/>
<evidence type="ECO:0000313" key="4">
    <source>
        <dbReference type="EMBL" id="CAK8672740.1"/>
    </source>
</evidence>
<dbReference type="SUPFAM" id="SSF54160">
    <property type="entry name" value="Chromo domain-like"/>
    <property type="match status" value="1"/>
</dbReference>
<reference evidence="4 5" key="1">
    <citation type="submission" date="2024-02" db="EMBL/GenBank/DDBJ databases">
        <authorList>
            <person name="Daric V."/>
            <person name="Darras S."/>
        </authorList>
    </citation>
    <scope>NUCLEOTIDE SEQUENCE [LARGE SCALE GENOMIC DNA]</scope>
</reference>
<dbReference type="InterPro" id="IPR025995">
    <property type="entry name" value="Tudor-knot"/>
</dbReference>
<dbReference type="Gene3D" id="2.30.30.140">
    <property type="match status" value="1"/>
</dbReference>
<dbReference type="SUPFAM" id="SSF52540">
    <property type="entry name" value="P-loop containing nucleoside triphosphate hydrolases"/>
    <property type="match status" value="2"/>
</dbReference>
<sequence>MTSVSDEVAKNLMSSADSSASISNDLHENAITNSMLAEEETLQQKGEEDTKTTKQQAIEQWCELSEDVRITQLNHLLEKSSVYANFLVSVIEKTKARRARRKHVKASKKCVESSETSKNSKDVMSLESRKKSCYATRKRKPETECHIPKKRKKKFHGTCSGDSAENCTLYKIQDIVHVCKNKQKEDFMRARILDMKHIKGEVFYYVHYIGLQTSDDDWIASSLIVADTSGSTDASTGALKHKKISLEEESLLNKKLHTGEENMEKMLFVNNARYFKGTRVPDSQPKLFTGGILREYQITGYEWLKVLFENGVNGILADEMGLGKTIQCIAMLCNLVTSGFHGPYLVCAPLSTISNWINELKRFAPQLPVLLYHGTAGERAVLRPYIADVHKTLSCHPVVVTSYEILMRDRSFLAKYSWDYLMVDEGKIQKTTEIFSSNKEKNVVGMLHKILAPFLLRRIKADVDINLPPKREMILFVPLAASQYQFYQAIASKSLQTLLKKGHSENDKENRGTCTSYETYNEGQNNCLERQTRSSTLQSRIIKEKKNFYQLESDAEVNVSLNNMLMHLRKCCNHPYLINYPLVPGTNIYKIDDELITSCGKMQLLDRMLPVLRKNGHKVLLFSQMTRLLDILEDYCSYKDFTYSRLDGSTKCDDRERNINNFNSDKNQFLFLLSTRAGGLGINLTAADTVIIYDSDWNPQNDLQAQDRCHRIGQDRPVIVYRFVSANTVDQYMVERAEAKRVLDCLILNRSKFKGKLAEDMTSTNSSDCSVSTTLLSMLQASANRRKCIQPISDNDLQKVLQRNTVMSCTNKDITCGVFQETG</sequence>
<evidence type="ECO:0000259" key="3">
    <source>
        <dbReference type="PROSITE" id="PS51194"/>
    </source>
</evidence>
<evidence type="ECO:0000256" key="1">
    <source>
        <dbReference type="ARBA" id="ARBA00022801"/>
    </source>
</evidence>
<accession>A0ABP0EZ42</accession>
<dbReference type="InterPro" id="IPR016197">
    <property type="entry name" value="Chromo-like_dom_sf"/>
</dbReference>
<dbReference type="InterPro" id="IPR014001">
    <property type="entry name" value="Helicase_ATP-bd"/>
</dbReference>
<dbReference type="InterPro" id="IPR001650">
    <property type="entry name" value="Helicase_C-like"/>
</dbReference>
<dbReference type="Proteomes" id="UP001642483">
    <property type="component" value="Unassembled WGS sequence"/>
</dbReference>
<dbReference type="PROSITE" id="PS51192">
    <property type="entry name" value="HELICASE_ATP_BIND_1"/>
    <property type="match status" value="1"/>
</dbReference>
<protein>
    <submittedName>
        <fullName evidence="4">Uncharacterized protein</fullName>
    </submittedName>
</protein>
<evidence type="ECO:0000313" key="5">
    <source>
        <dbReference type="Proteomes" id="UP001642483"/>
    </source>
</evidence>
<dbReference type="Gene3D" id="3.40.50.300">
    <property type="entry name" value="P-loop containing nucleotide triphosphate hydrolases"/>
    <property type="match status" value="1"/>
</dbReference>
<dbReference type="PROSITE" id="PS51194">
    <property type="entry name" value="HELICASE_CTER"/>
    <property type="match status" value="1"/>
</dbReference>
<gene>
    <name evidence="4" type="ORF">CVLEPA_LOCUS2427</name>
</gene>